<sequence>MPTIRQELLIQAPIEVCFDLARSIDIHAESTSQTRERAIAGRTQGLIECGETVTWEAYHFGIKQKLTAQITGMEKPHYFVDEMVRGAFKRFHHTHEFVTVVQGTLMVDTFDYTSPFGGLGKLVDRLFLANYMTQFLEKRNLYVKKMAEETAESARSSR</sequence>
<keyword evidence="3" id="KW-1185">Reference proteome</keyword>
<evidence type="ECO:0000313" key="2">
    <source>
        <dbReference type="EMBL" id="MCY9694139.1"/>
    </source>
</evidence>
<comment type="caution">
    <text evidence="2">The sequence shown here is derived from an EMBL/GenBank/DDBJ whole genome shotgun (WGS) entry which is preliminary data.</text>
</comment>
<dbReference type="RefSeq" id="WP_029192912.1">
    <property type="nucleotide sequence ID" value="NZ_JAMDMW010000021.1"/>
</dbReference>
<proteinExistence type="predicted"/>
<feature type="domain" description="Coenzyme Q-binding protein COQ10 START" evidence="1">
    <location>
        <begin position="11"/>
        <end position="119"/>
    </location>
</feature>
<dbReference type="Pfam" id="PF03364">
    <property type="entry name" value="Polyketide_cyc"/>
    <property type="match status" value="1"/>
</dbReference>
<dbReference type="CDD" id="cd07820">
    <property type="entry name" value="SRPBCC_3"/>
    <property type="match status" value="1"/>
</dbReference>
<name>A0ABT4GD80_9BACL</name>
<evidence type="ECO:0000259" key="1">
    <source>
        <dbReference type="Pfam" id="PF03364"/>
    </source>
</evidence>
<dbReference type="EMBL" id="JAMDMX010000044">
    <property type="protein sequence ID" value="MCY9694139.1"/>
    <property type="molecule type" value="Genomic_DNA"/>
</dbReference>
<dbReference type="InterPro" id="IPR005031">
    <property type="entry name" value="COQ10_START"/>
</dbReference>
<reference evidence="2 3" key="1">
    <citation type="submission" date="2022-05" db="EMBL/GenBank/DDBJ databases">
        <title>Genome Sequencing of Bee-Associated Microbes.</title>
        <authorList>
            <person name="Dunlap C."/>
        </authorList>
    </citation>
    <scope>NUCLEOTIDE SEQUENCE [LARGE SCALE GENOMIC DNA]</scope>
    <source>
        <strain evidence="2 3">NRRL B-14421</strain>
    </source>
</reference>
<protein>
    <submittedName>
        <fullName evidence="2">SRPBCC family protein</fullName>
    </submittedName>
</protein>
<dbReference type="Proteomes" id="UP001527099">
    <property type="component" value="Unassembled WGS sequence"/>
</dbReference>
<organism evidence="2 3">
    <name type="scientific">Paenibacillus alginolyticus</name>
    <dbReference type="NCBI Taxonomy" id="59839"/>
    <lineage>
        <taxon>Bacteria</taxon>
        <taxon>Bacillati</taxon>
        <taxon>Bacillota</taxon>
        <taxon>Bacilli</taxon>
        <taxon>Bacillales</taxon>
        <taxon>Paenibacillaceae</taxon>
        <taxon>Paenibacillus</taxon>
    </lineage>
</organism>
<accession>A0ABT4GD80</accession>
<dbReference type="InterPro" id="IPR023393">
    <property type="entry name" value="START-like_dom_sf"/>
</dbReference>
<gene>
    <name evidence="2" type="ORF">M5X19_14670</name>
</gene>
<dbReference type="SUPFAM" id="SSF55961">
    <property type="entry name" value="Bet v1-like"/>
    <property type="match status" value="1"/>
</dbReference>
<dbReference type="Gene3D" id="3.30.530.20">
    <property type="match status" value="1"/>
</dbReference>
<evidence type="ECO:0000313" key="3">
    <source>
        <dbReference type="Proteomes" id="UP001527099"/>
    </source>
</evidence>